<proteinExistence type="predicted"/>
<dbReference type="AlphaFoldDB" id="A0AAW2XUT0"/>
<organism evidence="1">
    <name type="scientific">Sesamum latifolium</name>
    <dbReference type="NCBI Taxonomy" id="2727402"/>
    <lineage>
        <taxon>Eukaryota</taxon>
        <taxon>Viridiplantae</taxon>
        <taxon>Streptophyta</taxon>
        <taxon>Embryophyta</taxon>
        <taxon>Tracheophyta</taxon>
        <taxon>Spermatophyta</taxon>
        <taxon>Magnoliopsida</taxon>
        <taxon>eudicotyledons</taxon>
        <taxon>Gunneridae</taxon>
        <taxon>Pentapetalae</taxon>
        <taxon>asterids</taxon>
        <taxon>lamiids</taxon>
        <taxon>Lamiales</taxon>
        <taxon>Pedaliaceae</taxon>
        <taxon>Sesamum</taxon>
    </lineage>
</organism>
<gene>
    <name evidence="1" type="ORF">Slati_0991800</name>
</gene>
<sequence>MFPNIVSFIINTSVRRLTMFIDALADNMRRSPTNQCRVRPQEQSAAHNKPLMHGLVRAYRIETAFSM</sequence>
<protein>
    <submittedName>
        <fullName evidence="1">Uncharacterized protein</fullName>
    </submittedName>
</protein>
<name>A0AAW2XUT0_9LAMI</name>
<comment type="caution">
    <text evidence="1">The sequence shown here is derived from an EMBL/GenBank/DDBJ whole genome shotgun (WGS) entry which is preliminary data.</text>
</comment>
<reference evidence="1" key="2">
    <citation type="journal article" date="2024" name="Plant">
        <title>Genomic evolution and insights into agronomic trait innovations of Sesamum species.</title>
        <authorList>
            <person name="Miao H."/>
            <person name="Wang L."/>
            <person name="Qu L."/>
            <person name="Liu H."/>
            <person name="Sun Y."/>
            <person name="Le M."/>
            <person name="Wang Q."/>
            <person name="Wei S."/>
            <person name="Zheng Y."/>
            <person name="Lin W."/>
            <person name="Duan Y."/>
            <person name="Cao H."/>
            <person name="Xiong S."/>
            <person name="Wang X."/>
            <person name="Wei L."/>
            <person name="Li C."/>
            <person name="Ma Q."/>
            <person name="Ju M."/>
            <person name="Zhao R."/>
            <person name="Li G."/>
            <person name="Mu C."/>
            <person name="Tian Q."/>
            <person name="Mei H."/>
            <person name="Zhang T."/>
            <person name="Gao T."/>
            <person name="Zhang H."/>
        </authorList>
    </citation>
    <scope>NUCLEOTIDE SEQUENCE</scope>
    <source>
        <strain evidence="1">KEN1</strain>
    </source>
</reference>
<accession>A0AAW2XUT0</accession>
<reference evidence="1" key="1">
    <citation type="submission" date="2020-06" db="EMBL/GenBank/DDBJ databases">
        <authorList>
            <person name="Li T."/>
            <person name="Hu X."/>
            <person name="Zhang T."/>
            <person name="Song X."/>
            <person name="Zhang H."/>
            <person name="Dai N."/>
            <person name="Sheng W."/>
            <person name="Hou X."/>
            <person name="Wei L."/>
        </authorList>
    </citation>
    <scope>NUCLEOTIDE SEQUENCE</scope>
    <source>
        <strain evidence="1">KEN1</strain>
        <tissue evidence="1">Leaf</tissue>
    </source>
</reference>
<evidence type="ECO:0000313" key="1">
    <source>
        <dbReference type="EMBL" id="KAL0456526.1"/>
    </source>
</evidence>
<dbReference type="EMBL" id="JACGWN010000003">
    <property type="protein sequence ID" value="KAL0456526.1"/>
    <property type="molecule type" value="Genomic_DNA"/>
</dbReference>